<name>A0AAV2RYW3_MEGNR</name>
<evidence type="ECO:0000313" key="4">
    <source>
        <dbReference type="Proteomes" id="UP001497623"/>
    </source>
</evidence>
<dbReference type="EMBL" id="CAXKWB010039360">
    <property type="protein sequence ID" value="CAL4152981.1"/>
    <property type="molecule type" value="Genomic_DNA"/>
</dbReference>
<feature type="signal peptide" evidence="1">
    <location>
        <begin position="1"/>
        <end position="24"/>
    </location>
</feature>
<dbReference type="InterPro" id="IPR001304">
    <property type="entry name" value="C-type_lectin-like"/>
</dbReference>
<gene>
    <name evidence="3" type="ORF">MNOR_LOCUS31116</name>
</gene>
<proteinExistence type="predicted"/>
<keyword evidence="4" id="KW-1185">Reference proteome</keyword>
<dbReference type="InterPro" id="IPR016187">
    <property type="entry name" value="CTDL_fold"/>
</dbReference>
<organism evidence="3 4">
    <name type="scientific">Meganyctiphanes norvegica</name>
    <name type="common">Northern krill</name>
    <name type="synonym">Thysanopoda norvegica</name>
    <dbReference type="NCBI Taxonomy" id="48144"/>
    <lineage>
        <taxon>Eukaryota</taxon>
        <taxon>Metazoa</taxon>
        <taxon>Ecdysozoa</taxon>
        <taxon>Arthropoda</taxon>
        <taxon>Crustacea</taxon>
        <taxon>Multicrustacea</taxon>
        <taxon>Malacostraca</taxon>
        <taxon>Eumalacostraca</taxon>
        <taxon>Eucarida</taxon>
        <taxon>Euphausiacea</taxon>
        <taxon>Euphausiidae</taxon>
        <taxon>Meganyctiphanes</taxon>
    </lineage>
</organism>
<comment type="caution">
    <text evidence="3">The sequence shown here is derived from an EMBL/GenBank/DDBJ whole genome shotgun (WGS) entry which is preliminary data.</text>
</comment>
<dbReference type="Gene3D" id="3.10.100.10">
    <property type="entry name" value="Mannose-Binding Protein A, subunit A"/>
    <property type="match status" value="1"/>
</dbReference>
<dbReference type="InterPro" id="IPR016186">
    <property type="entry name" value="C-type_lectin-like/link_sf"/>
</dbReference>
<accession>A0AAV2RYW3</accession>
<evidence type="ECO:0000313" key="3">
    <source>
        <dbReference type="EMBL" id="CAL4152981.1"/>
    </source>
</evidence>
<reference evidence="3 4" key="1">
    <citation type="submission" date="2024-05" db="EMBL/GenBank/DDBJ databases">
        <authorList>
            <person name="Wallberg A."/>
        </authorList>
    </citation>
    <scope>NUCLEOTIDE SEQUENCE [LARGE SCALE GENOMIC DNA]</scope>
</reference>
<sequence>MFFISSSLMPNVLVIIVIMVIVTGHCTNGCDESDGFLQSPRGNCFKAILEDNTHNWASAQSRCAREHLFLAQPGDNNATWLQLTLLNKYYGRTQLYWINGYIVNPPLYQWGDGQVVAADHPLWYPGDKGDGFPKEPVTSSGRCMVIDAWQNHIQHHPGRPYRTYECAEVFPVPLCQV</sequence>
<dbReference type="Proteomes" id="UP001497623">
    <property type="component" value="Unassembled WGS sequence"/>
</dbReference>
<feature type="chain" id="PRO_5043550856" description="C-type lectin domain-containing protein" evidence="1">
    <location>
        <begin position="25"/>
        <end position="177"/>
    </location>
</feature>
<dbReference type="AlphaFoldDB" id="A0AAV2RYW3"/>
<dbReference type="SUPFAM" id="SSF56436">
    <property type="entry name" value="C-type lectin-like"/>
    <property type="match status" value="1"/>
</dbReference>
<keyword evidence="1" id="KW-0732">Signal</keyword>
<dbReference type="PROSITE" id="PS50041">
    <property type="entry name" value="C_TYPE_LECTIN_2"/>
    <property type="match status" value="1"/>
</dbReference>
<evidence type="ECO:0000259" key="2">
    <source>
        <dbReference type="PROSITE" id="PS50041"/>
    </source>
</evidence>
<protein>
    <recommendedName>
        <fullName evidence="2">C-type lectin domain-containing protein</fullName>
    </recommendedName>
</protein>
<evidence type="ECO:0000256" key="1">
    <source>
        <dbReference type="SAM" id="SignalP"/>
    </source>
</evidence>
<feature type="domain" description="C-type lectin" evidence="2">
    <location>
        <begin position="40"/>
        <end position="151"/>
    </location>
</feature>